<organism evidence="1 2">
    <name type="scientific">Megasphaera elsdenii</name>
    <dbReference type="NCBI Taxonomy" id="907"/>
    <lineage>
        <taxon>Bacteria</taxon>
        <taxon>Bacillati</taxon>
        <taxon>Bacillota</taxon>
        <taxon>Negativicutes</taxon>
        <taxon>Veillonellales</taxon>
        <taxon>Veillonellaceae</taxon>
        <taxon>Megasphaera</taxon>
    </lineage>
</organism>
<evidence type="ECO:0000313" key="1">
    <source>
        <dbReference type="EMBL" id="AVO27764.1"/>
    </source>
</evidence>
<protein>
    <recommendedName>
        <fullName evidence="3">Diaminopimelate epimerase</fullName>
    </recommendedName>
</protein>
<proteinExistence type="predicted"/>
<evidence type="ECO:0000313" key="2">
    <source>
        <dbReference type="Proteomes" id="UP000238358"/>
    </source>
</evidence>
<gene>
    <name evidence="1" type="ORF">C6Y28_09135</name>
</gene>
<dbReference type="InterPro" id="IPR058944">
    <property type="entry name" value="CntK-like"/>
</dbReference>
<dbReference type="AlphaFoldDB" id="A0A2S0M8I3"/>
<dbReference type="OrthoDB" id="9813391at2"/>
<dbReference type="EMBL" id="CP027569">
    <property type="protein sequence ID" value="AVO27764.1"/>
    <property type="molecule type" value="Genomic_DNA"/>
</dbReference>
<reference evidence="1 2" key="1">
    <citation type="journal article" date="2018" name="Genome Announc.">
        <title>Complete genomes of two Megasphaera elsdenii strains, NCIMB 702410 and ATCC 25940.</title>
        <authorList>
            <person name="Hatmaker E.A."/>
            <person name="O'Dell K."/>
            <person name="Riley L.A."/>
            <person name="Klingeman D.M."/>
            <person name="Guss A.M."/>
        </authorList>
    </citation>
    <scope>NUCLEOTIDE SEQUENCE [LARGE SCALE GENOMIC DNA]</scope>
    <source>
        <strain evidence="1 2">NCIMB702410</strain>
    </source>
</reference>
<dbReference type="RefSeq" id="WP_036220782.1">
    <property type="nucleotide sequence ID" value="NZ_CAMDYL010000028.1"/>
</dbReference>
<name>A0A2S0M8I3_MEGEL</name>
<evidence type="ECO:0008006" key="3">
    <source>
        <dbReference type="Google" id="ProtNLM"/>
    </source>
</evidence>
<dbReference type="Proteomes" id="UP000238358">
    <property type="component" value="Chromosome"/>
</dbReference>
<accession>A0A2S0M8I3</accession>
<dbReference type="SUPFAM" id="SSF54506">
    <property type="entry name" value="Diaminopimelate epimerase-like"/>
    <property type="match status" value="1"/>
</dbReference>
<sequence length="271" mass="28740">MTIDYLVADPSGNTTILVLTPVAKAQHSSLAAQLLALPGIEAEQVGYVSREAGKPLRVDMMGGEFCGNASRSAAAWALACDGGEQGVYDVSCSGCDAVLPAKVARKGEGTYEAFIEMPYPEDVSGILIAVDDFPARFFRVDLPGITHFVHFVPSLEGLDKEKYWTILQDYVDGEDLPAYGLVLCDTKKGEMIPAVYVRDTDTLYWENSCGSGSAAVAAALACTTHKNVACYMKQPGGTLAIAAKVSEKGDLQQIFIGGPVTLGEVETVTIS</sequence>
<dbReference type="Pfam" id="PF26317">
    <property type="entry name" value="CntK_N"/>
    <property type="match status" value="1"/>
</dbReference>